<evidence type="ECO:0000313" key="1">
    <source>
        <dbReference type="EMBL" id="PKA69566.1"/>
    </source>
</evidence>
<accession>A0ABX4PYE4</accession>
<dbReference type="RefSeq" id="WP_272948222.1">
    <property type="nucleotide sequence ID" value="NZ_PHHE01000001.1"/>
</dbReference>
<dbReference type="Proteomes" id="UP000232455">
    <property type="component" value="Unassembled WGS sequence"/>
</dbReference>
<protein>
    <submittedName>
        <fullName evidence="1">Uncharacterized protein</fullName>
    </submittedName>
</protein>
<proteinExistence type="predicted"/>
<name>A0ABX4PYE4_9PSED</name>
<sequence length="44" mass="5082">MKEVHPVGKDSFKKFTELFTPAEFETALQSYKGTAQYAAAMRYY</sequence>
<organism evidence="1 2">
    <name type="scientific">Pseudomonas baetica</name>
    <dbReference type="NCBI Taxonomy" id="674054"/>
    <lineage>
        <taxon>Bacteria</taxon>
        <taxon>Pseudomonadati</taxon>
        <taxon>Pseudomonadota</taxon>
        <taxon>Gammaproteobacteria</taxon>
        <taxon>Pseudomonadales</taxon>
        <taxon>Pseudomonadaceae</taxon>
        <taxon>Pseudomonas</taxon>
    </lineage>
</organism>
<dbReference type="EMBL" id="PHHE01000001">
    <property type="protein sequence ID" value="PKA69566.1"/>
    <property type="molecule type" value="Genomic_DNA"/>
</dbReference>
<evidence type="ECO:0000313" key="2">
    <source>
        <dbReference type="Proteomes" id="UP000232455"/>
    </source>
</evidence>
<gene>
    <name evidence="1" type="ORF">ATI02_2427</name>
</gene>
<reference evidence="1 2" key="1">
    <citation type="submission" date="2017-11" db="EMBL/GenBank/DDBJ databases">
        <title>Genome sequencing of a diverse group of Pseudomonas species.</title>
        <authorList>
            <person name="Loper J."/>
        </authorList>
    </citation>
    <scope>NUCLEOTIDE SEQUENCE [LARGE SCALE GENOMIC DNA]</scope>
    <source>
        <strain evidence="1 2">LMG 25716</strain>
    </source>
</reference>
<comment type="caution">
    <text evidence="1">The sequence shown here is derived from an EMBL/GenBank/DDBJ whole genome shotgun (WGS) entry which is preliminary data.</text>
</comment>
<keyword evidence="2" id="KW-1185">Reference proteome</keyword>